<gene>
    <name evidence="10" type="ORF">A4H97_17935</name>
</gene>
<dbReference type="Pfam" id="PF00593">
    <property type="entry name" value="TonB_dep_Rec_b-barrel"/>
    <property type="match status" value="1"/>
</dbReference>
<dbReference type="Gene3D" id="2.40.170.20">
    <property type="entry name" value="TonB-dependent receptor, beta-barrel domain"/>
    <property type="match status" value="1"/>
</dbReference>
<comment type="subcellular location">
    <subcellularLocation>
        <location evidence="1 8">Cell outer membrane</location>
        <topology evidence="1 8">Multi-pass membrane protein</topology>
    </subcellularLocation>
</comment>
<evidence type="ECO:0000259" key="9">
    <source>
        <dbReference type="Pfam" id="PF00593"/>
    </source>
</evidence>
<reference evidence="11" key="1">
    <citation type="submission" date="2016-04" db="EMBL/GenBank/DDBJ databases">
        <authorList>
            <person name="Chen L."/>
            <person name="Zhuang W."/>
            <person name="Wang G."/>
        </authorList>
    </citation>
    <scope>NUCLEOTIDE SEQUENCE [LARGE SCALE GENOMIC DNA]</scope>
    <source>
        <strain evidence="11">17621</strain>
    </source>
</reference>
<evidence type="ECO:0000256" key="4">
    <source>
        <dbReference type="ARBA" id="ARBA00022692"/>
    </source>
</evidence>
<sequence length="417" mass="46011">MNSYVYHAISGSWVFSKHLQKWSWLSTGKLRANYATVGNDAPPLSLADVYDQPAPFYTPSGTYILFSLPNTKNNANLRPEKTTSKEVGLEMAFLHNRLGFDVTYYHTNTVDQIFPVATTTSIGYSSVMINAGNVENKGIELSLFGSPVSTRDFSWNMNVNFTRNRNKVLELYQNSKNLLMASFQGGVTLNATIGRPYGELQSNTFQFLDGKRLVNSSGLYPVSTTTNNIIGNVNPDWIGGVLNSFRYKNLTLSFLVDVRKGGDVFSLDMYYGQNGGFLPESVGLNDLGNDKRLPVAQGGGIILPGVTDDGKENTKRVTIVSATSTVLPQSEFVYDASYIKLREANITYTLPSKLLNGVKKYIKGVDISFIGRNLWLIHKNVPYADPEENLSAGNVQGYQSGAYPTSRNIGANIKVKF</sequence>
<keyword evidence="3 8" id="KW-1134">Transmembrane beta strand</keyword>
<keyword evidence="11" id="KW-1185">Reference proteome</keyword>
<keyword evidence="5" id="KW-0798">TonB box</keyword>
<evidence type="ECO:0000313" key="11">
    <source>
        <dbReference type="Proteomes" id="UP000192610"/>
    </source>
</evidence>
<name>A0A1V9DXK7_9BACT</name>
<evidence type="ECO:0000256" key="1">
    <source>
        <dbReference type="ARBA" id="ARBA00004571"/>
    </source>
</evidence>
<keyword evidence="2 8" id="KW-0813">Transport</keyword>
<keyword evidence="6 8" id="KW-0472">Membrane</keyword>
<comment type="caution">
    <text evidence="10">The sequence shown here is derived from an EMBL/GenBank/DDBJ whole genome shotgun (WGS) entry which is preliminary data.</text>
</comment>
<evidence type="ECO:0000256" key="7">
    <source>
        <dbReference type="ARBA" id="ARBA00023237"/>
    </source>
</evidence>
<dbReference type="STRING" id="354355.SAMN05660816_02816"/>
<comment type="similarity">
    <text evidence="8">Belongs to the TonB-dependent receptor family.</text>
</comment>
<keyword evidence="7 8" id="KW-0998">Cell outer membrane</keyword>
<dbReference type="PROSITE" id="PS52016">
    <property type="entry name" value="TONB_DEPENDENT_REC_3"/>
    <property type="match status" value="1"/>
</dbReference>
<evidence type="ECO:0000313" key="10">
    <source>
        <dbReference type="EMBL" id="OQP38607.1"/>
    </source>
</evidence>
<dbReference type="RefSeq" id="WP_244898103.1">
    <property type="nucleotide sequence ID" value="NZ_FOCZ01000004.1"/>
</dbReference>
<proteinExistence type="inferred from homology"/>
<keyword evidence="4 8" id="KW-0812">Transmembrane</keyword>
<evidence type="ECO:0000256" key="3">
    <source>
        <dbReference type="ARBA" id="ARBA00022452"/>
    </source>
</evidence>
<organism evidence="10 11">
    <name type="scientific">Niastella yeongjuensis</name>
    <dbReference type="NCBI Taxonomy" id="354355"/>
    <lineage>
        <taxon>Bacteria</taxon>
        <taxon>Pseudomonadati</taxon>
        <taxon>Bacteroidota</taxon>
        <taxon>Chitinophagia</taxon>
        <taxon>Chitinophagales</taxon>
        <taxon>Chitinophagaceae</taxon>
        <taxon>Niastella</taxon>
    </lineage>
</organism>
<evidence type="ECO:0000256" key="8">
    <source>
        <dbReference type="PROSITE-ProRule" id="PRU01360"/>
    </source>
</evidence>
<dbReference type="GO" id="GO:0009279">
    <property type="term" value="C:cell outer membrane"/>
    <property type="evidence" value="ECO:0007669"/>
    <property type="project" value="UniProtKB-SubCell"/>
</dbReference>
<dbReference type="InterPro" id="IPR039426">
    <property type="entry name" value="TonB-dep_rcpt-like"/>
</dbReference>
<dbReference type="Proteomes" id="UP000192610">
    <property type="component" value="Unassembled WGS sequence"/>
</dbReference>
<evidence type="ECO:0000256" key="6">
    <source>
        <dbReference type="ARBA" id="ARBA00023136"/>
    </source>
</evidence>
<evidence type="ECO:0000256" key="5">
    <source>
        <dbReference type="ARBA" id="ARBA00023077"/>
    </source>
</evidence>
<dbReference type="InterPro" id="IPR036942">
    <property type="entry name" value="Beta-barrel_TonB_sf"/>
</dbReference>
<dbReference type="AlphaFoldDB" id="A0A1V9DXK7"/>
<protein>
    <recommendedName>
        <fullName evidence="9">TonB-dependent receptor-like beta-barrel domain-containing protein</fullName>
    </recommendedName>
</protein>
<feature type="domain" description="TonB-dependent receptor-like beta-barrel" evidence="9">
    <location>
        <begin position="26"/>
        <end position="214"/>
    </location>
</feature>
<dbReference type="InterPro" id="IPR000531">
    <property type="entry name" value="Beta-barrel_TonB"/>
</dbReference>
<evidence type="ECO:0000256" key="2">
    <source>
        <dbReference type="ARBA" id="ARBA00022448"/>
    </source>
</evidence>
<accession>A0A1V9DXK7</accession>
<dbReference type="SUPFAM" id="SSF56935">
    <property type="entry name" value="Porins"/>
    <property type="match status" value="1"/>
</dbReference>
<dbReference type="EMBL" id="LVXG01000082">
    <property type="protein sequence ID" value="OQP38607.1"/>
    <property type="molecule type" value="Genomic_DNA"/>
</dbReference>